<feature type="region of interest" description="Disordered" evidence="1">
    <location>
        <begin position="1"/>
        <end position="60"/>
    </location>
</feature>
<reference evidence="2" key="1">
    <citation type="submission" date="2014-12" db="EMBL/GenBank/DDBJ databases">
        <title>Insight into the proteome of Arion vulgaris.</title>
        <authorList>
            <person name="Aradska J."/>
            <person name="Bulat T."/>
            <person name="Smidak R."/>
            <person name="Sarate P."/>
            <person name="Gangsoo J."/>
            <person name="Sialana F."/>
            <person name="Bilban M."/>
            <person name="Lubec G."/>
        </authorList>
    </citation>
    <scope>NUCLEOTIDE SEQUENCE</scope>
    <source>
        <tissue evidence="2">Skin</tissue>
    </source>
</reference>
<dbReference type="AlphaFoldDB" id="A0A0B7AJN6"/>
<gene>
    <name evidence="2" type="primary">ORF122780</name>
</gene>
<evidence type="ECO:0000313" key="2">
    <source>
        <dbReference type="EMBL" id="CEK80802.1"/>
    </source>
</evidence>
<proteinExistence type="predicted"/>
<organism evidence="2">
    <name type="scientific">Arion vulgaris</name>
    <dbReference type="NCBI Taxonomy" id="1028688"/>
    <lineage>
        <taxon>Eukaryota</taxon>
        <taxon>Metazoa</taxon>
        <taxon>Spiralia</taxon>
        <taxon>Lophotrochozoa</taxon>
        <taxon>Mollusca</taxon>
        <taxon>Gastropoda</taxon>
        <taxon>Heterobranchia</taxon>
        <taxon>Euthyneura</taxon>
        <taxon>Panpulmonata</taxon>
        <taxon>Eupulmonata</taxon>
        <taxon>Stylommatophora</taxon>
        <taxon>Helicina</taxon>
        <taxon>Arionoidea</taxon>
        <taxon>Arionidae</taxon>
        <taxon>Arion</taxon>
    </lineage>
</organism>
<feature type="compositionally biased region" description="Basic and acidic residues" evidence="1">
    <location>
        <begin position="42"/>
        <end position="57"/>
    </location>
</feature>
<name>A0A0B7AJN6_9EUPU</name>
<protein>
    <submittedName>
        <fullName evidence="2">Uncharacterized protein</fullName>
    </submittedName>
</protein>
<dbReference type="EMBL" id="HACG01033937">
    <property type="protein sequence ID" value="CEK80802.1"/>
    <property type="molecule type" value="Transcribed_RNA"/>
</dbReference>
<feature type="compositionally biased region" description="Pro residues" evidence="1">
    <location>
        <begin position="18"/>
        <end position="41"/>
    </location>
</feature>
<evidence type="ECO:0000256" key="1">
    <source>
        <dbReference type="SAM" id="MobiDB-lite"/>
    </source>
</evidence>
<sequence length="140" mass="15823">MQLPVSSSVIEEVEMRRAPPPLPPRRNPSPFPEPPPTPPPRVDSDRPPPVPPRRDSIPLHNINSISIARSFSVSHPHISTGPPLVSDHTLPRQNFERRSSERSYLLNTLDMNDMDDHGDRPSLPPRTYLAHLARMRKQSS</sequence>
<accession>A0A0B7AJN6</accession>